<reference evidence="2 3" key="1">
    <citation type="submission" date="2024-12" db="EMBL/GenBank/DDBJ databases">
        <authorList>
            <person name="Li X."/>
            <person name="Zhang D."/>
        </authorList>
    </citation>
    <scope>NUCLEOTIDE SEQUENCE [LARGE SCALE GENOMIC DNA]</scope>
    <source>
        <strain evidence="2 3">JCM19602</strain>
    </source>
</reference>
<keyword evidence="2" id="KW-0012">Acyltransferase</keyword>
<name>A0ABW8VU09_9BACI</name>
<feature type="domain" description="N-acetyltransferase" evidence="1">
    <location>
        <begin position="1"/>
        <end position="141"/>
    </location>
</feature>
<organism evidence="2 3">
    <name type="scientific">Rossellomorea oryzaecorticis</name>
    <dbReference type="NCBI Taxonomy" id="1396505"/>
    <lineage>
        <taxon>Bacteria</taxon>
        <taxon>Bacillati</taxon>
        <taxon>Bacillota</taxon>
        <taxon>Bacilli</taxon>
        <taxon>Bacillales</taxon>
        <taxon>Bacillaceae</taxon>
        <taxon>Rossellomorea</taxon>
    </lineage>
</organism>
<evidence type="ECO:0000313" key="2">
    <source>
        <dbReference type="EMBL" id="MFL8938073.1"/>
    </source>
</evidence>
<proteinExistence type="predicted"/>
<comment type="caution">
    <text evidence="2">The sequence shown here is derived from an EMBL/GenBank/DDBJ whole genome shotgun (WGS) entry which is preliminary data.</text>
</comment>
<dbReference type="EC" id="2.3.-.-" evidence="2"/>
<gene>
    <name evidence="2" type="ORF">ACKA06_14885</name>
</gene>
<dbReference type="InterPro" id="IPR000182">
    <property type="entry name" value="GNAT_dom"/>
</dbReference>
<evidence type="ECO:0000313" key="3">
    <source>
        <dbReference type="Proteomes" id="UP001628668"/>
    </source>
</evidence>
<protein>
    <submittedName>
        <fullName evidence="2">GNAT family N-acetyltransferase</fullName>
        <ecNumber evidence="2">2.3.-.-</ecNumber>
    </submittedName>
</protein>
<sequence length="170" mass="19412">MNVINTKKLPKEMLNNFFTTHWGSPQMVISSGVYNCSELDGFAILNTEDQIIGLITYVICNNECEIISLDSLEEGKGIGTILVQEVERAAHHHKCRRVTLVTTNDNLLALRFYQKRGFHLVKIHRNAVARAREIKPEIPLTGSDGIPLRDEIELEKRLESVVFRRRKDAK</sequence>
<dbReference type="Pfam" id="PF00583">
    <property type="entry name" value="Acetyltransf_1"/>
    <property type="match status" value="1"/>
</dbReference>
<dbReference type="CDD" id="cd04301">
    <property type="entry name" value="NAT_SF"/>
    <property type="match status" value="1"/>
</dbReference>
<dbReference type="EMBL" id="JBJOSA010000013">
    <property type="protein sequence ID" value="MFL8938073.1"/>
    <property type="molecule type" value="Genomic_DNA"/>
</dbReference>
<dbReference type="RefSeq" id="WP_411160015.1">
    <property type="nucleotide sequence ID" value="NZ_JBJOSA010000013.1"/>
</dbReference>
<dbReference type="InterPro" id="IPR016181">
    <property type="entry name" value="Acyl_CoA_acyltransferase"/>
</dbReference>
<evidence type="ECO:0000259" key="1">
    <source>
        <dbReference type="PROSITE" id="PS51186"/>
    </source>
</evidence>
<dbReference type="GO" id="GO:0016746">
    <property type="term" value="F:acyltransferase activity"/>
    <property type="evidence" value="ECO:0007669"/>
    <property type="project" value="UniProtKB-KW"/>
</dbReference>
<dbReference type="Proteomes" id="UP001628668">
    <property type="component" value="Unassembled WGS sequence"/>
</dbReference>
<dbReference type="PROSITE" id="PS51186">
    <property type="entry name" value="GNAT"/>
    <property type="match status" value="1"/>
</dbReference>
<keyword evidence="3" id="KW-1185">Reference proteome</keyword>
<dbReference type="Gene3D" id="3.40.630.30">
    <property type="match status" value="1"/>
</dbReference>
<accession>A0ABW8VU09</accession>
<dbReference type="SUPFAM" id="SSF55729">
    <property type="entry name" value="Acyl-CoA N-acyltransferases (Nat)"/>
    <property type="match status" value="1"/>
</dbReference>
<keyword evidence="2" id="KW-0808">Transferase</keyword>